<gene>
    <name evidence="1" type="ORF">QQF64_013447</name>
</gene>
<keyword evidence="2" id="KW-1185">Reference proteome</keyword>
<comment type="caution">
    <text evidence="1">The sequence shown here is derived from an EMBL/GenBank/DDBJ whole genome shotgun (WGS) entry which is preliminary data.</text>
</comment>
<dbReference type="EMBL" id="JAYMGO010000019">
    <property type="protein sequence ID" value="KAL1255386.1"/>
    <property type="molecule type" value="Genomic_DNA"/>
</dbReference>
<proteinExistence type="predicted"/>
<accession>A0ABR3LTT4</accession>
<sequence>MLTRVPTSTLLLKISLSSSGKLTSVAHILTQPPYPTEVCVVFLETRSSSTCPISPCCDVTTGLKEVFWGVSGNFFKCEFNLRLADFTFPV</sequence>
<reference evidence="1 2" key="1">
    <citation type="submission" date="2023-09" db="EMBL/GenBank/DDBJ databases">
        <authorList>
            <person name="Wang M."/>
        </authorList>
    </citation>
    <scope>NUCLEOTIDE SEQUENCE [LARGE SCALE GENOMIC DNA]</scope>
    <source>
        <strain evidence="1">GT-2023</strain>
        <tissue evidence="1">Liver</tissue>
    </source>
</reference>
<dbReference type="Proteomes" id="UP001558613">
    <property type="component" value="Unassembled WGS sequence"/>
</dbReference>
<evidence type="ECO:0000313" key="2">
    <source>
        <dbReference type="Proteomes" id="UP001558613"/>
    </source>
</evidence>
<organism evidence="1 2">
    <name type="scientific">Cirrhinus molitorella</name>
    <name type="common">mud carp</name>
    <dbReference type="NCBI Taxonomy" id="172907"/>
    <lineage>
        <taxon>Eukaryota</taxon>
        <taxon>Metazoa</taxon>
        <taxon>Chordata</taxon>
        <taxon>Craniata</taxon>
        <taxon>Vertebrata</taxon>
        <taxon>Euteleostomi</taxon>
        <taxon>Actinopterygii</taxon>
        <taxon>Neopterygii</taxon>
        <taxon>Teleostei</taxon>
        <taxon>Ostariophysi</taxon>
        <taxon>Cypriniformes</taxon>
        <taxon>Cyprinidae</taxon>
        <taxon>Labeoninae</taxon>
        <taxon>Labeonini</taxon>
        <taxon>Cirrhinus</taxon>
    </lineage>
</organism>
<protein>
    <submittedName>
        <fullName evidence="1">Uncharacterized protein</fullName>
    </submittedName>
</protein>
<evidence type="ECO:0000313" key="1">
    <source>
        <dbReference type="EMBL" id="KAL1255386.1"/>
    </source>
</evidence>
<name>A0ABR3LTT4_9TELE</name>